<evidence type="ECO:0000313" key="4">
    <source>
        <dbReference type="Proteomes" id="UP000297496"/>
    </source>
</evidence>
<dbReference type="RefSeq" id="WP_135837982.1">
    <property type="nucleotide sequence ID" value="NZ_SRRO01000001.1"/>
</dbReference>
<evidence type="ECO:0000256" key="1">
    <source>
        <dbReference type="SAM" id="MobiDB-lite"/>
    </source>
</evidence>
<dbReference type="EMBL" id="SRRO01000001">
    <property type="protein sequence ID" value="TGN63444.1"/>
    <property type="molecule type" value="Genomic_DNA"/>
</dbReference>
<name>A0A4Z1C062_9ACTN</name>
<dbReference type="PROSITE" id="PS51841">
    <property type="entry name" value="LTD"/>
    <property type="match status" value="1"/>
</dbReference>
<feature type="region of interest" description="Disordered" evidence="1">
    <location>
        <begin position="779"/>
        <end position="800"/>
    </location>
</feature>
<comment type="caution">
    <text evidence="3">The sequence shown here is derived from an EMBL/GenBank/DDBJ whole genome shotgun (WGS) entry which is preliminary data.</text>
</comment>
<dbReference type="InterPro" id="IPR001322">
    <property type="entry name" value="Lamin_tail_dom"/>
</dbReference>
<dbReference type="InterPro" id="IPR013783">
    <property type="entry name" value="Ig-like_fold"/>
</dbReference>
<feature type="domain" description="LTD" evidence="2">
    <location>
        <begin position="913"/>
        <end position="1057"/>
    </location>
</feature>
<keyword evidence="4" id="KW-1185">Reference proteome</keyword>
<reference evidence="3 4" key="1">
    <citation type="submission" date="2019-04" db="EMBL/GenBank/DDBJ databases">
        <title>Three New Species of Nocardioides, Nocardioides euryhalodurans sp. nov., Nocardioides seonyuensis sp. nov. and Nocardioides eburneoflavus sp. nov. Isolated from Soil.</title>
        <authorList>
            <person name="Roh S.G."/>
            <person name="Lee C."/>
            <person name="Kim M.-K."/>
            <person name="Kim S.B."/>
        </authorList>
    </citation>
    <scope>NUCLEOTIDE SEQUENCE [LARGE SCALE GENOMIC DNA]</scope>
    <source>
        <strain evidence="3 4">MMS17-SY213</strain>
    </source>
</reference>
<gene>
    <name evidence="3" type="ORF">EXE59_05400</name>
</gene>
<dbReference type="Pfam" id="PF17802">
    <property type="entry name" value="SpaA"/>
    <property type="match status" value="1"/>
</dbReference>
<dbReference type="Proteomes" id="UP000297496">
    <property type="component" value="Unassembled WGS sequence"/>
</dbReference>
<accession>A0A4Z1C062</accession>
<organism evidence="3 4">
    <name type="scientific">Nocardioides eburneiflavus</name>
    <dbReference type="NCBI Taxonomy" id="2518372"/>
    <lineage>
        <taxon>Bacteria</taxon>
        <taxon>Bacillati</taxon>
        <taxon>Actinomycetota</taxon>
        <taxon>Actinomycetes</taxon>
        <taxon>Propionibacteriales</taxon>
        <taxon>Nocardioidaceae</taxon>
        <taxon>Nocardioides</taxon>
    </lineage>
</organism>
<dbReference type="OrthoDB" id="4953662at2"/>
<sequence length="1659" mass="172869">MHRARTNSRTEKQGRRTRGAHAAERRRGSGGLRRLLALLLLVPAVAVTATTTAASAAVVAGFEIDGNTPVDGGGTDWAGLDDATTHQTDPVGNVDTSTFKGSKEFEHPSTWQIGTGLAPNQDDISDVYVHDAVVDDDIWGFLGFRRYTTSGVTNFDVEFNRQENAGGSAYLPLRSVGDVMVRFEQDGNKGFKLTNAYFWRLETGPDWKAGCLEVSGYTPGAGWCPVDIAQVPFTGTTGEDGHFGEGAFNFTALLELGGGDITCLGGNFGTMNIRTFTGNANESALKDYVDAVSIDVGDTCGAMEIYKVDQFGNSVPGATFSISPNPIPGQTASPLVITEGGAGDPDGTADGAIVIEPASPGTYTVVETAAPAGYELPQPLSARTWTVTVGENGVGSVNTPLTVTDRKYFAAPTIVNAPSYDVDYNWQVVKFVTGPKTADAPEGTDATFPYEVRLKALDPTTSGFGGTVTVTNPNPLPMVGTLSAGITGGAACTIDATDVSGAAGLQVNLASGANPFTYTCPTAALPGGTTATVAWAETTYPSPDAGETYSRSDAKAFAIDQKTDETTTVTDTFEGGAPEDLGTFDWSTVRASNVPMAHTVVVATYSRDIAGVPGKCTDYTDTARESADGTSDSEKVTVCVGRNLDVTKDATLGYQRELLWDIAKSGPGTVWVGEDEQGDLRKTVDFTIDVTADGVSDSEWALTGTILVDNPNSWPVTVDVTDTVVVDTKVLQCTIDGGASVAVPANAVDHPVTYECPGVEQGDYVGENTVTIDWSADPHAYPRTSDSDTVDVEVTGDPEPTNETVTITDLLEGEDVTADLPQSTFDWSTVHAMEDHTQRLTYSVELDGATGECVPYENVVTIDQTKQSDAHTVTLCSPGVAKTVVADFGRKQLWKLTKDVDKTFVEVGPDGQARFTYTVTATPGEVVPDGTASWSGSIEISNPSDEALVVDVADLADVAGWTCELVDDGTAVEIPPGGSVELAYDCEGSGHASGSNTAEVGFGDEVVTETVDVEFAPRPGITDTTTTLVDDIPNDGVPAKQFDVDAAKGPNVFTYSRDLGAPAGACETYTNTAVLALTGDDLSADRTVRVCEEAPLEVAVEGAGSYGITYPWTIEKEVDRTRVEVDAETGEADFTYEVTVRAGEKQPAGWTLSGDVTITNPNTYAEGDIEVTDLDVSTDVGGGAVCTATLPAEPVVAHGDDLVVGFECEFTGDPSTSGTVTADVSWDPAGAAPSDTASGSGDVTLAVGEEVDRVIEVWDDQTDPENPVLLDGELEWSAGLVETYGYTLTHEGVPGTCVAFTNTAWLELAGDDPSDSTRATVCTEAPLELAPTATADLAREYAWSIGKVADATQRTADASGNATFTYTVTARAGASTDSGWKLQGSVEVANPNQYADGAITADVTAATDLGGGAVCTVAGGEDVLIGADSSATLPIACTFASRPAGSGTVSVTATWDPPGEASSTSVTETTEPVTFGVRSETNKTVQVVDDKTVAGQRVVLDPALTWAAGLVKSYTYDLTLAGGAPGACQGWTNTATIDLPVGTDPTATAAVLVCTPAAEVLPEQAFGKAVGSVKASCQGTVRAKLANRSGETVVYKLRVGKKVHRIAVKSLAKKKFVTKGKPRAKVMLKVGSTRLDKLRIPALCAAPEVLPDTGMRGLG</sequence>
<dbReference type="Gene3D" id="2.60.40.10">
    <property type="entry name" value="Immunoglobulins"/>
    <property type="match status" value="1"/>
</dbReference>
<proteinExistence type="predicted"/>
<protein>
    <recommendedName>
        <fullName evidence="2">LTD domain-containing protein</fullName>
    </recommendedName>
</protein>
<feature type="region of interest" description="Disordered" evidence="1">
    <location>
        <begin position="1"/>
        <end position="27"/>
    </location>
</feature>
<dbReference type="GO" id="GO:0005975">
    <property type="term" value="P:carbohydrate metabolic process"/>
    <property type="evidence" value="ECO:0007669"/>
    <property type="project" value="UniProtKB-ARBA"/>
</dbReference>
<evidence type="ECO:0000259" key="2">
    <source>
        <dbReference type="PROSITE" id="PS51841"/>
    </source>
</evidence>
<evidence type="ECO:0000313" key="3">
    <source>
        <dbReference type="EMBL" id="TGN63444.1"/>
    </source>
</evidence>
<dbReference type="InterPro" id="IPR041033">
    <property type="entry name" value="SpaA_PFL_dom_1"/>
</dbReference>